<name>A0A1G9NIP2_9ACTN</name>
<dbReference type="InterPro" id="IPR024344">
    <property type="entry name" value="MDMPI_metal-binding"/>
</dbReference>
<dbReference type="GO" id="GO:0046872">
    <property type="term" value="F:metal ion binding"/>
    <property type="evidence" value="ECO:0007669"/>
    <property type="project" value="InterPro"/>
</dbReference>
<organism evidence="3 4">
    <name type="scientific">Nonomuraea maritima</name>
    <dbReference type="NCBI Taxonomy" id="683260"/>
    <lineage>
        <taxon>Bacteria</taxon>
        <taxon>Bacillati</taxon>
        <taxon>Actinomycetota</taxon>
        <taxon>Actinomycetes</taxon>
        <taxon>Streptosporangiales</taxon>
        <taxon>Streptosporangiaceae</taxon>
        <taxon>Nonomuraea</taxon>
    </lineage>
</organism>
<dbReference type="Pfam" id="PF11716">
    <property type="entry name" value="MDMPI_N"/>
    <property type="match status" value="1"/>
</dbReference>
<dbReference type="STRING" id="683260.SAMN05421874_13112"/>
<reference evidence="3 4" key="1">
    <citation type="submission" date="2016-10" db="EMBL/GenBank/DDBJ databases">
        <authorList>
            <person name="de Groot N.N."/>
        </authorList>
    </citation>
    <scope>NUCLEOTIDE SEQUENCE [LARGE SCALE GENOMIC DNA]</scope>
    <source>
        <strain evidence="3 4">CGMCC 4.5681</strain>
    </source>
</reference>
<dbReference type="EMBL" id="FNFB01000031">
    <property type="protein sequence ID" value="SDL86234.1"/>
    <property type="molecule type" value="Genomic_DNA"/>
</dbReference>
<dbReference type="PANTHER" id="PTHR40758:SF1">
    <property type="entry name" value="CONSERVED PROTEIN"/>
    <property type="match status" value="1"/>
</dbReference>
<protein>
    <submittedName>
        <fullName evidence="3">TIGR03083 family protein</fullName>
    </submittedName>
</protein>
<dbReference type="NCBIfam" id="TIGR03083">
    <property type="entry name" value="maleylpyruvate isomerase family mycothiol-dependent enzyme"/>
    <property type="match status" value="1"/>
</dbReference>
<dbReference type="InterPro" id="IPR010872">
    <property type="entry name" value="MDMPI_C-term_domain"/>
</dbReference>
<evidence type="ECO:0000259" key="1">
    <source>
        <dbReference type="Pfam" id="PF07398"/>
    </source>
</evidence>
<accession>A0A1G9NIP2</accession>
<dbReference type="GO" id="GO:0005886">
    <property type="term" value="C:plasma membrane"/>
    <property type="evidence" value="ECO:0007669"/>
    <property type="project" value="TreeGrafter"/>
</dbReference>
<feature type="domain" description="MDMPI C-terminal" evidence="1">
    <location>
        <begin position="159"/>
        <end position="254"/>
    </location>
</feature>
<gene>
    <name evidence="3" type="ORF">SAMN05421874_13112</name>
</gene>
<feature type="domain" description="Mycothiol-dependent maleylpyruvate isomerase metal-binding" evidence="2">
    <location>
        <begin position="24"/>
        <end position="144"/>
    </location>
</feature>
<dbReference type="Proteomes" id="UP000198683">
    <property type="component" value="Unassembled WGS sequence"/>
</dbReference>
<evidence type="ECO:0000313" key="3">
    <source>
        <dbReference type="EMBL" id="SDL86234.1"/>
    </source>
</evidence>
<dbReference type="InterPro" id="IPR034660">
    <property type="entry name" value="DinB/YfiT-like"/>
</dbReference>
<proteinExistence type="predicted"/>
<evidence type="ECO:0000313" key="4">
    <source>
        <dbReference type="Proteomes" id="UP000198683"/>
    </source>
</evidence>
<evidence type="ECO:0000259" key="2">
    <source>
        <dbReference type="Pfam" id="PF11716"/>
    </source>
</evidence>
<dbReference type="Pfam" id="PF07398">
    <property type="entry name" value="MDMPI_C"/>
    <property type="match status" value="1"/>
</dbReference>
<dbReference type="InterPro" id="IPR017517">
    <property type="entry name" value="Maleyloyr_isom"/>
</dbReference>
<sequence length="262" mass="28560">MPRGLVPDEGFAPNVGLVKDYTPQIDAEMARLVALTGDPSVPVPTCPGWTLADLVTHVGRIQRWATHVLREQVQERVWPPQVPSGLPEGAKGDTAWLRAGAAALLDTLRGTDPALPVWTWGPDRRASWWAPRMLFELMIHRADAELALGIEPEIPASTAAAGIEEYLTNLPYAGWVTRRLATLDAEGATIHLHATDGDGEWTVTQGPAGRFTWERGHAKGDVAVRGPLADLLLVLYGRRSSDAVEVFGDRDFLDRWLSTAAL</sequence>
<dbReference type="PANTHER" id="PTHR40758">
    <property type="entry name" value="CONSERVED PROTEIN"/>
    <property type="match status" value="1"/>
</dbReference>
<dbReference type="SUPFAM" id="SSF109854">
    <property type="entry name" value="DinB/YfiT-like putative metalloenzymes"/>
    <property type="match status" value="1"/>
</dbReference>
<keyword evidence="4" id="KW-1185">Reference proteome</keyword>
<dbReference type="AlphaFoldDB" id="A0A1G9NIP2"/>